<feature type="chain" id="PRO_5042540518" evidence="6">
    <location>
        <begin position="20"/>
        <end position="255"/>
    </location>
</feature>
<dbReference type="InterPro" id="IPR043504">
    <property type="entry name" value="Peptidase_S1_PA_chymotrypsin"/>
</dbReference>
<dbReference type="Proteomes" id="UP000695007">
    <property type="component" value="Unplaced"/>
</dbReference>
<feature type="signal peptide" evidence="6">
    <location>
        <begin position="1"/>
        <end position="19"/>
    </location>
</feature>
<evidence type="ECO:0000313" key="8">
    <source>
        <dbReference type="Proteomes" id="UP000695007"/>
    </source>
</evidence>
<evidence type="ECO:0000256" key="3">
    <source>
        <dbReference type="ARBA" id="ARBA00022801"/>
    </source>
</evidence>
<gene>
    <name evidence="9" type="primary">LOC105367964</name>
</gene>
<keyword evidence="5" id="KW-1015">Disulfide bond</keyword>
<feature type="domain" description="Peptidase S1" evidence="7">
    <location>
        <begin position="24"/>
        <end position="254"/>
    </location>
</feature>
<accession>A0AAJ6YVG2</accession>
<comment type="similarity">
    <text evidence="1">Belongs to the peptidase S1 family.</text>
</comment>
<keyword evidence="4" id="KW-0720">Serine protease</keyword>
<dbReference type="InterPro" id="IPR001314">
    <property type="entry name" value="Peptidase_S1A"/>
</dbReference>
<dbReference type="InterPro" id="IPR001254">
    <property type="entry name" value="Trypsin_dom"/>
</dbReference>
<keyword evidence="2" id="KW-0645">Protease</keyword>
<dbReference type="PROSITE" id="PS50240">
    <property type="entry name" value="TRYPSIN_DOM"/>
    <property type="match status" value="1"/>
</dbReference>
<dbReference type="GO" id="GO:0006508">
    <property type="term" value="P:proteolysis"/>
    <property type="evidence" value="ECO:0007669"/>
    <property type="project" value="UniProtKB-KW"/>
</dbReference>
<evidence type="ECO:0000256" key="4">
    <source>
        <dbReference type="ARBA" id="ARBA00022825"/>
    </source>
</evidence>
<dbReference type="RefSeq" id="XP_011505140.1">
    <property type="nucleotide sequence ID" value="XM_011506838.1"/>
</dbReference>
<evidence type="ECO:0000256" key="1">
    <source>
        <dbReference type="ARBA" id="ARBA00007664"/>
    </source>
</evidence>
<dbReference type="InterPro" id="IPR050430">
    <property type="entry name" value="Peptidase_S1"/>
</dbReference>
<dbReference type="Pfam" id="PF00089">
    <property type="entry name" value="Trypsin"/>
    <property type="match status" value="1"/>
</dbReference>
<dbReference type="GO" id="GO:0004252">
    <property type="term" value="F:serine-type endopeptidase activity"/>
    <property type="evidence" value="ECO:0007669"/>
    <property type="project" value="InterPro"/>
</dbReference>
<dbReference type="CDD" id="cd00190">
    <property type="entry name" value="Tryp_SPc"/>
    <property type="match status" value="1"/>
</dbReference>
<evidence type="ECO:0000259" key="7">
    <source>
        <dbReference type="PROSITE" id="PS50240"/>
    </source>
</evidence>
<protein>
    <submittedName>
        <fullName evidence="9">Chymotrypsin-2-like</fullName>
    </submittedName>
</protein>
<proteinExistence type="inferred from homology"/>
<keyword evidence="6" id="KW-0732">Signal</keyword>
<evidence type="ECO:0000256" key="6">
    <source>
        <dbReference type="SAM" id="SignalP"/>
    </source>
</evidence>
<keyword evidence="8" id="KW-1185">Reference proteome</keyword>
<evidence type="ECO:0000256" key="5">
    <source>
        <dbReference type="ARBA" id="ARBA00023157"/>
    </source>
</evidence>
<dbReference type="AlphaFoldDB" id="A0AAJ6YVG2"/>
<name>A0AAJ6YVG2_9HYME</name>
<dbReference type="SMART" id="SM00020">
    <property type="entry name" value="Tryp_SPc"/>
    <property type="match status" value="1"/>
</dbReference>
<dbReference type="SUPFAM" id="SSF50494">
    <property type="entry name" value="Trypsin-like serine proteases"/>
    <property type="match status" value="1"/>
</dbReference>
<dbReference type="PANTHER" id="PTHR24276:SF98">
    <property type="entry name" value="FI18310P1-RELATED"/>
    <property type="match status" value="1"/>
</dbReference>
<dbReference type="KEGG" id="csol:105367964"/>
<dbReference type="Gene3D" id="2.40.10.10">
    <property type="entry name" value="Trypsin-like serine proteases"/>
    <property type="match status" value="1"/>
</dbReference>
<dbReference type="FunFam" id="2.40.10.10:FF:000068">
    <property type="entry name" value="transmembrane protease serine 2"/>
    <property type="match status" value="1"/>
</dbReference>
<reference evidence="9" key="1">
    <citation type="submission" date="2025-08" db="UniProtKB">
        <authorList>
            <consortium name="RefSeq"/>
        </authorList>
    </citation>
    <scope>IDENTIFICATION</scope>
</reference>
<evidence type="ECO:0000256" key="2">
    <source>
        <dbReference type="ARBA" id="ARBA00022670"/>
    </source>
</evidence>
<evidence type="ECO:0000313" key="9">
    <source>
        <dbReference type="RefSeq" id="XP_011505140.1"/>
    </source>
</evidence>
<dbReference type="GeneID" id="105367964"/>
<dbReference type="InterPro" id="IPR009003">
    <property type="entry name" value="Peptidase_S1_PA"/>
</dbReference>
<dbReference type="PRINTS" id="PR00722">
    <property type="entry name" value="CHYMOTRYPSIN"/>
</dbReference>
<sequence>MNFAVLSFLCLLVNDVAFSKNVKIIGGQPAFIFEFPHQVSLRVLRTNQFGCAGTIITKWHVLTVAHCFARMEHASDEIVVYAGSNTISSVGDRYYKLTRIHIHPGYTGIINRNESYVHDIAVVTLQDPLTFNSHQNKIDLPTEDIPIGSIGLVSGWGSLTYPMFVFSDYLQKTVMKVLNKLYCKSAFFFSIHDGQFCGVFTRGVGLCLGDSGSAFVVNQKIIGISSFVLPCAIGKPDVFVNVYYYLDFIRSIIET</sequence>
<keyword evidence="3" id="KW-0378">Hydrolase</keyword>
<organism evidence="8 9">
    <name type="scientific">Ceratosolen solmsi marchali</name>
    <dbReference type="NCBI Taxonomy" id="326594"/>
    <lineage>
        <taxon>Eukaryota</taxon>
        <taxon>Metazoa</taxon>
        <taxon>Ecdysozoa</taxon>
        <taxon>Arthropoda</taxon>
        <taxon>Hexapoda</taxon>
        <taxon>Insecta</taxon>
        <taxon>Pterygota</taxon>
        <taxon>Neoptera</taxon>
        <taxon>Endopterygota</taxon>
        <taxon>Hymenoptera</taxon>
        <taxon>Apocrita</taxon>
        <taxon>Proctotrupomorpha</taxon>
        <taxon>Chalcidoidea</taxon>
        <taxon>Agaonidae</taxon>
        <taxon>Agaoninae</taxon>
        <taxon>Ceratosolen</taxon>
    </lineage>
</organism>
<dbReference type="PANTHER" id="PTHR24276">
    <property type="entry name" value="POLYSERASE-RELATED"/>
    <property type="match status" value="1"/>
</dbReference>